<dbReference type="EMBL" id="QJJM01000008">
    <property type="protein sequence ID" value="PXW74448.1"/>
    <property type="molecule type" value="Genomic_DNA"/>
</dbReference>
<feature type="signal peptide" evidence="1">
    <location>
        <begin position="1"/>
        <end position="28"/>
    </location>
</feature>
<dbReference type="InterPro" id="IPR032710">
    <property type="entry name" value="NTF2-like_dom_sf"/>
</dbReference>
<name>A0A2V3V0V7_9SPHN</name>
<organism evidence="2 3">
    <name type="scientific">Blastomonas natatoria</name>
    <dbReference type="NCBI Taxonomy" id="34015"/>
    <lineage>
        <taxon>Bacteria</taxon>
        <taxon>Pseudomonadati</taxon>
        <taxon>Pseudomonadota</taxon>
        <taxon>Alphaproteobacteria</taxon>
        <taxon>Sphingomonadales</taxon>
        <taxon>Sphingomonadaceae</taxon>
        <taxon>Blastomonas</taxon>
    </lineage>
</organism>
<evidence type="ECO:0000313" key="2">
    <source>
        <dbReference type="EMBL" id="PXW74448.1"/>
    </source>
</evidence>
<keyword evidence="3" id="KW-1185">Reference proteome</keyword>
<gene>
    <name evidence="2" type="ORF">C7451_108109</name>
</gene>
<comment type="caution">
    <text evidence="2">The sequence shown here is derived from an EMBL/GenBank/DDBJ whole genome shotgun (WGS) entry which is preliminary data.</text>
</comment>
<evidence type="ECO:0000313" key="3">
    <source>
        <dbReference type="Proteomes" id="UP000248014"/>
    </source>
</evidence>
<keyword evidence="1" id="KW-0732">Signal</keyword>
<sequence length="167" mass="18007">MTMMTRLIAGAALALVPALPVLAPAAIAAPVASDDPVSQMFVWWNEAFKTPGAFSPENFRKHFTEDATLVLEGKTVINGVEGWAKHFQKIQAGGGDVEIVVPFKDMFRVGDRVYTYHVIRSRRSGKTACSLAAGHGVIRDGKIASIVLVRSELDAAKGPLDPQCWTS</sequence>
<dbReference type="AlphaFoldDB" id="A0A2V3V0V7"/>
<feature type="chain" id="PRO_5016011843" description="SnoaL-like domain-containing protein" evidence="1">
    <location>
        <begin position="29"/>
        <end position="167"/>
    </location>
</feature>
<dbReference type="SUPFAM" id="SSF54427">
    <property type="entry name" value="NTF2-like"/>
    <property type="match status" value="1"/>
</dbReference>
<proteinExistence type="predicted"/>
<evidence type="ECO:0008006" key="4">
    <source>
        <dbReference type="Google" id="ProtNLM"/>
    </source>
</evidence>
<dbReference type="RefSeq" id="WP_244181834.1">
    <property type="nucleotide sequence ID" value="NZ_QJJM01000008.1"/>
</dbReference>
<accession>A0A2V3V0V7</accession>
<protein>
    <recommendedName>
        <fullName evidence="4">SnoaL-like domain-containing protein</fullName>
    </recommendedName>
</protein>
<dbReference type="Proteomes" id="UP000248014">
    <property type="component" value="Unassembled WGS sequence"/>
</dbReference>
<evidence type="ECO:0000256" key="1">
    <source>
        <dbReference type="SAM" id="SignalP"/>
    </source>
</evidence>
<reference evidence="2 3" key="1">
    <citation type="submission" date="2018-05" db="EMBL/GenBank/DDBJ databases">
        <title>Genomic Encyclopedia of Type Strains, Phase IV (KMG-IV): sequencing the most valuable type-strain genomes for metagenomic binning, comparative biology and taxonomic classification.</title>
        <authorList>
            <person name="Goeker M."/>
        </authorList>
    </citation>
    <scope>NUCLEOTIDE SEQUENCE [LARGE SCALE GENOMIC DNA]</scope>
    <source>
        <strain evidence="2 3">DSM 3183</strain>
    </source>
</reference>
<dbReference type="Gene3D" id="3.10.450.50">
    <property type="match status" value="1"/>
</dbReference>